<feature type="domain" description="Endonuclease/exonuclease/phosphatase" evidence="1">
    <location>
        <begin position="6"/>
        <end position="149"/>
    </location>
</feature>
<sequence>MSKKFYWNCRGACDGRLIRNLRLAWRNSCPDFLILAETKSENASLVRRLESLGFDGSAFIPSVGRSGGLCAVWRSEKVNVAVLKLNRQYFHFKCSFVGQPVFLLTAIYAVPVPHLKQELWADLRSLAALIFSPWVVVGDFNDIASMDERIGGSSPNESRMKTFQDRI</sequence>
<dbReference type="GO" id="GO:0003824">
    <property type="term" value="F:catalytic activity"/>
    <property type="evidence" value="ECO:0007669"/>
    <property type="project" value="InterPro"/>
</dbReference>
<comment type="caution">
    <text evidence="2">The sequence shown here is derived from an EMBL/GenBank/DDBJ whole genome shotgun (WGS) entry which is preliminary data.</text>
</comment>
<gene>
    <name evidence="2" type="ORF">QN277_021082</name>
</gene>
<proteinExistence type="predicted"/>
<dbReference type="EMBL" id="JAWXYG010000005">
    <property type="protein sequence ID" value="KAK4272541.1"/>
    <property type="molecule type" value="Genomic_DNA"/>
</dbReference>
<dbReference type="AlphaFoldDB" id="A0AAE1JL56"/>
<name>A0AAE1JL56_9FABA</name>
<accession>A0AAE1JL56</accession>
<dbReference type="InterPro" id="IPR005135">
    <property type="entry name" value="Endo/exonuclease/phosphatase"/>
</dbReference>
<dbReference type="Pfam" id="PF03372">
    <property type="entry name" value="Exo_endo_phos"/>
    <property type="match status" value="1"/>
</dbReference>
<protein>
    <recommendedName>
        <fullName evidence="1">Endonuclease/exonuclease/phosphatase domain-containing protein</fullName>
    </recommendedName>
</protein>
<dbReference type="Proteomes" id="UP001293593">
    <property type="component" value="Unassembled WGS sequence"/>
</dbReference>
<keyword evidence="3" id="KW-1185">Reference proteome</keyword>
<dbReference type="Gene3D" id="3.60.10.10">
    <property type="entry name" value="Endonuclease/exonuclease/phosphatase"/>
    <property type="match status" value="1"/>
</dbReference>
<dbReference type="PANTHER" id="PTHR35218">
    <property type="entry name" value="RNASE H DOMAIN-CONTAINING PROTEIN"/>
    <property type="match status" value="1"/>
</dbReference>
<reference evidence="2" key="1">
    <citation type="submission" date="2023-10" db="EMBL/GenBank/DDBJ databases">
        <title>Chromosome-level genome of the transformable northern wattle, Acacia crassicarpa.</title>
        <authorList>
            <person name="Massaro I."/>
            <person name="Sinha N.R."/>
            <person name="Poethig S."/>
            <person name="Leichty A.R."/>
        </authorList>
    </citation>
    <scope>NUCLEOTIDE SEQUENCE</scope>
    <source>
        <strain evidence="2">Acra3RX</strain>
        <tissue evidence="2">Leaf</tissue>
    </source>
</reference>
<evidence type="ECO:0000313" key="3">
    <source>
        <dbReference type="Proteomes" id="UP001293593"/>
    </source>
</evidence>
<evidence type="ECO:0000313" key="2">
    <source>
        <dbReference type="EMBL" id="KAK4272541.1"/>
    </source>
</evidence>
<dbReference type="PANTHER" id="PTHR35218:SF9">
    <property type="entry name" value="ENDONUCLEASE_EXONUCLEASE_PHOSPHATASE DOMAIN-CONTAINING PROTEIN"/>
    <property type="match status" value="1"/>
</dbReference>
<evidence type="ECO:0000259" key="1">
    <source>
        <dbReference type="Pfam" id="PF03372"/>
    </source>
</evidence>
<dbReference type="SUPFAM" id="SSF56219">
    <property type="entry name" value="DNase I-like"/>
    <property type="match status" value="1"/>
</dbReference>
<organism evidence="2 3">
    <name type="scientific">Acacia crassicarpa</name>
    <name type="common">northern wattle</name>
    <dbReference type="NCBI Taxonomy" id="499986"/>
    <lineage>
        <taxon>Eukaryota</taxon>
        <taxon>Viridiplantae</taxon>
        <taxon>Streptophyta</taxon>
        <taxon>Embryophyta</taxon>
        <taxon>Tracheophyta</taxon>
        <taxon>Spermatophyta</taxon>
        <taxon>Magnoliopsida</taxon>
        <taxon>eudicotyledons</taxon>
        <taxon>Gunneridae</taxon>
        <taxon>Pentapetalae</taxon>
        <taxon>rosids</taxon>
        <taxon>fabids</taxon>
        <taxon>Fabales</taxon>
        <taxon>Fabaceae</taxon>
        <taxon>Caesalpinioideae</taxon>
        <taxon>mimosoid clade</taxon>
        <taxon>Acacieae</taxon>
        <taxon>Acacia</taxon>
    </lineage>
</organism>
<dbReference type="InterPro" id="IPR036691">
    <property type="entry name" value="Endo/exonu/phosph_ase_sf"/>
</dbReference>